<evidence type="ECO:0000313" key="1">
    <source>
        <dbReference type="EMBL" id="KAJ9057530.1"/>
    </source>
</evidence>
<organism evidence="1 2">
    <name type="scientific">Entomophthora muscae</name>
    <dbReference type="NCBI Taxonomy" id="34485"/>
    <lineage>
        <taxon>Eukaryota</taxon>
        <taxon>Fungi</taxon>
        <taxon>Fungi incertae sedis</taxon>
        <taxon>Zoopagomycota</taxon>
        <taxon>Entomophthoromycotina</taxon>
        <taxon>Entomophthoromycetes</taxon>
        <taxon>Entomophthorales</taxon>
        <taxon>Entomophthoraceae</taxon>
        <taxon>Entomophthora</taxon>
    </lineage>
</organism>
<proteinExistence type="predicted"/>
<gene>
    <name evidence="1" type="ORF">DSO57_1021854</name>
</gene>
<reference evidence="1" key="1">
    <citation type="submission" date="2022-04" db="EMBL/GenBank/DDBJ databases">
        <title>Genome of the entomopathogenic fungus Entomophthora muscae.</title>
        <authorList>
            <person name="Elya C."/>
            <person name="Lovett B.R."/>
            <person name="Lee E."/>
            <person name="Macias A.M."/>
            <person name="Hajek A.E."/>
            <person name="De Bivort B.L."/>
            <person name="Kasson M.T."/>
            <person name="De Fine Licht H.H."/>
            <person name="Stajich J.E."/>
        </authorList>
    </citation>
    <scope>NUCLEOTIDE SEQUENCE</scope>
    <source>
        <strain evidence="1">Berkeley</strain>
    </source>
</reference>
<keyword evidence="2" id="KW-1185">Reference proteome</keyword>
<comment type="caution">
    <text evidence="1">The sequence shown here is derived from an EMBL/GenBank/DDBJ whole genome shotgun (WGS) entry which is preliminary data.</text>
</comment>
<evidence type="ECO:0000313" key="2">
    <source>
        <dbReference type="Proteomes" id="UP001165960"/>
    </source>
</evidence>
<sequence length="210" mass="23410">MDKAPFMESTNSKVPSFIEPPGSTKYGSEEKPKSIETTGSLPTHQELPFTQNESMVARMAGPSSGKAGLGSCDKAAINRRIYELSKGSKFFENEKKKDEILSKKIESLLEKYNNLSMSDLSASLPYLNQLEKEHESSRDLSQIIVHVDMDAFYASVEILDNPDLKGKPIAVGFLRQMSLDEAYLNLTEYCQATALSAEEAVRQLRQAIYE</sequence>
<dbReference type="Proteomes" id="UP001165960">
    <property type="component" value="Unassembled WGS sequence"/>
</dbReference>
<name>A0ACC2S5C3_9FUNG</name>
<dbReference type="EMBL" id="QTSX02005787">
    <property type="protein sequence ID" value="KAJ9057530.1"/>
    <property type="molecule type" value="Genomic_DNA"/>
</dbReference>
<accession>A0ACC2S5C3</accession>
<protein>
    <submittedName>
        <fullName evidence="1">Uncharacterized protein</fullName>
    </submittedName>
</protein>